<dbReference type="EMBL" id="CP001145">
    <property type="protein sequence ID" value="ACI17782.1"/>
    <property type="molecule type" value="Genomic_DNA"/>
</dbReference>
<dbReference type="InterPro" id="IPR036249">
    <property type="entry name" value="Thioredoxin-like_sf"/>
</dbReference>
<reference evidence="3" key="1">
    <citation type="submission" date="2008-08" db="EMBL/GenBank/DDBJ databases">
        <title>The complete genome sequence of Coprothermobacter proteolyticus strain ATCC 5245 / DSM 5265 / BT.</title>
        <authorList>
            <person name="Dodson R.J."/>
            <person name="Durkin A.S."/>
            <person name="Wu M."/>
            <person name="Eisen J."/>
            <person name="Sutton G."/>
        </authorList>
    </citation>
    <scope>NUCLEOTIDE SEQUENCE [LARGE SCALE GENOMIC DNA]</scope>
    <source>
        <strain evidence="3">ATCC 35245 / DSM 5265 / OCM 4 / BT</strain>
    </source>
</reference>
<dbReference type="AlphaFoldDB" id="B5Y9M8"/>
<dbReference type="PANTHER" id="PTHR37170:SF1">
    <property type="entry name" value="GLUTAREDOXIN-LIKE PROTEIN"/>
    <property type="match status" value="1"/>
</dbReference>
<dbReference type="Proteomes" id="UP000001732">
    <property type="component" value="Chromosome"/>
</dbReference>
<dbReference type="STRING" id="309798.COPRO5265_1167"/>
<dbReference type="CDD" id="cd02973">
    <property type="entry name" value="TRX_GRX_like"/>
    <property type="match status" value="1"/>
</dbReference>
<dbReference type="InterPro" id="IPR012336">
    <property type="entry name" value="Thioredoxin-like_fold"/>
</dbReference>
<dbReference type="HOGENOM" id="CLU_082677_0_0_9"/>
<accession>B5Y9M8</accession>
<dbReference type="PANTHER" id="PTHR37170">
    <property type="entry name" value="GLUTAREDOXIN-RELATED"/>
    <property type="match status" value="1"/>
</dbReference>
<dbReference type="OrthoDB" id="9806179at2"/>
<dbReference type="NCBIfam" id="TIGR02187">
    <property type="entry name" value="PDO_seleno_TRX"/>
    <property type="match status" value="1"/>
</dbReference>
<organism evidence="2 3">
    <name type="scientific">Coprothermobacter proteolyticus (strain ATCC 35245 / DSM 5265 / OCM 4 / BT)</name>
    <dbReference type="NCBI Taxonomy" id="309798"/>
    <lineage>
        <taxon>Bacteria</taxon>
        <taxon>Pseudomonadati</taxon>
        <taxon>Coprothermobacterota</taxon>
        <taxon>Coprothermobacteria</taxon>
        <taxon>Coprothermobacterales</taxon>
        <taxon>Coprothermobacteraceae</taxon>
        <taxon>Coprothermobacter</taxon>
    </lineage>
</organism>
<sequence>MAILKESDKKEVQKRLAVMNKTVKVITFLPESDIIVPGRRECMYCNEVKELMSDLVATTDKLSLVLIDPLKQPETAQEYGLKKDSLGFMYPAITFSVLEDDGQEKHYNIWFYGIPAGYEFATLLDDIILLSTGNVKLNKALLPQLAAINTKVTMDVFVTPTCPYCPKAVFTAHQFAYFNPNFTGNMIEASEFEELTNRWNVYGVPKTVINEKIEVEGAVPENLMLDYVKNALL</sequence>
<feature type="domain" description="Thioredoxin-like fold" evidence="1">
    <location>
        <begin position="154"/>
        <end position="222"/>
    </location>
</feature>
<proteinExistence type="predicted"/>
<dbReference type="Gene3D" id="3.40.30.80">
    <property type="match status" value="1"/>
</dbReference>
<dbReference type="KEGG" id="cpo:COPRO5265_1167"/>
<gene>
    <name evidence="2" type="ordered locus">COPRO5265_1167</name>
</gene>
<dbReference type="eggNOG" id="COG3634">
    <property type="taxonomic scope" value="Bacteria"/>
</dbReference>
<name>B5Y9M8_COPPD</name>
<evidence type="ECO:0000313" key="2">
    <source>
        <dbReference type="EMBL" id="ACI17782.1"/>
    </source>
</evidence>
<keyword evidence="3" id="KW-1185">Reference proteome</keyword>
<reference evidence="2 3" key="2">
    <citation type="journal article" date="2014" name="Genome Announc.">
        <title>Complete Genome Sequence of Coprothermobacter proteolyticus DSM 5265.</title>
        <authorList>
            <person name="Alexiev A."/>
            <person name="Coil D.A."/>
            <person name="Badger J.H."/>
            <person name="Enticknap J."/>
            <person name="Ward N."/>
            <person name="Robb F.T."/>
            <person name="Eisen J.A."/>
        </authorList>
    </citation>
    <scope>NUCLEOTIDE SEQUENCE [LARGE SCALE GENOMIC DNA]</scope>
    <source>
        <strain evidence="3">ATCC 35245 / DSM 5265 / OCM 4 / BT</strain>
    </source>
</reference>
<dbReference type="Pfam" id="PF13192">
    <property type="entry name" value="Thioredoxin_3"/>
    <property type="match status" value="1"/>
</dbReference>
<dbReference type="InterPro" id="IPR011903">
    <property type="entry name" value="TON_0319-like"/>
</dbReference>
<evidence type="ECO:0000313" key="3">
    <source>
        <dbReference type="Proteomes" id="UP000001732"/>
    </source>
</evidence>
<protein>
    <recommendedName>
        <fullName evidence="1">Thioredoxin-like fold domain-containing protein</fullName>
    </recommendedName>
</protein>
<dbReference type="SUPFAM" id="SSF52833">
    <property type="entry name" value="Thioredoxin-like"/>
    <property type="match status" value="2"/>
</dbReference>
<dbReference type="RefSeq" id="WP_012544434.1">
    <property type="nucleotide sequence ID" value="NC_011295.1"/>
</dbReference>
<evidence type="ECO:0000259" key="1">
    <source>
        <dbReference type="Pfam" id="PF13192"/>
    </source>
</evidence>